<proteinExistence type="predicted"/>
<reference evidence="1 2" key="1">
    <citation type="submission" date="2016-11" db="EMBL/GenBank/DDBJ databases">
        <authorList>
            <person name="Jaros S."/>
            <person name="Januszkiewicz K."/>
            <person name="Wedrychowicz H."/>
        </authorList>
    </citation>
    <scope>NUCLEOTIDE SEQUENCE [LARGE SCALE GENOMIC DNA]</scope>
    <source>
        <strain evidence="1 2">HD4</strain>
    </source>
</reference>
<evidence type="ECO:0000313" key="1">
    <source>
        <dbReference type="EMBL" id="SHL02281.1"/>
    </source>
</evidence>
<dbReference type="AlphaFoldDB" id="A0A1M6X8K1"/>
<dbReference type="EMBL" id="FRBC01000033">
    <property type="protein sequence ID" value="SHL02281.1"/>
    <property type="molecule type" value="Genomic_DNA"/>
</dbReference>
<name>A0A1M6X8K1_SELRU</name>
<dbReference type="OrthoDB" id="49105at2"/>
<gene>
    <name evidence="1" type="ORF">SAMN05216582_13311</name>
</gene>
<organism evidence="1 2">
    <name type="scientific">Selenomonas ruminantium</name>
    <dbReference type="NCBI Taxonomy" id="971"/>
    <lineage>
        <taxon>Bacteria</taxon>
        <taxon>Bacillati</taxon>
        <taxon>Bacillota</taxon>
        <taxon>Negativicutes</taxon>
        <taxon>Selenomonadales</taxon>
        <taxon>Selenomonadaceae</taxon>
        <taxon>Selenomonas</taxon>
    </lineage>
</organism>
<accession>A0A1M6X8K1</accession>
<dbReference type="RefSeq" id="WP_073092329.1">
    <property type="nucleotide sequence ID" value="NZ_FRBC01000033.1"/>
</dbReference>
<protein>
    <submittedName>
        <fullName evidence="1">Uncharacterized protein</fullName>
    </submittedName>
</protein>
<dbReference type="Proteomes" id="UP000184263">
    <property type="component" value="Unassembled WGS sequence"/>
</dbReference>
<sequence length="200" mass="21710">MDISISKLHERTTSASVSPLRVATDENFRDIIGEFAVPETENTIPQAAPTASLSLVQPAENKDTVESIQGQTRDNLSWQAYYNSGGHFKLGETFRVPEVLPSYEDAVRAIGPGGPYSVEAVTGCILSMAAQVAQGNPDKIAEIRQEIAKAVAIFRRDYQAATKEKDLPQICLDTYDAIMSGLDKLQAEYTENNAGTKLSA</sequence>
<evidence type="ECO:0000313" key="2">
    <source>
        <dbReference type="Proteomes" id="UP000184263"/>
    </source>
</evidence>